<dbReference type="GO" id="GO:0004315">
    <property type="term" value="F:3-oxoacyl-[acyl-carrier-protein] synthase activity"/>
    <property type="evidence" value="ECO:0007669"/>
    <property type="project" value="UniProtKB-EC"/>
</dbReference>
<dbReference type="EC" id="2.3.1.41" evidence="2"/>
<name>A0A377WHD7_KLEPN</name>
<reference evidence="2 3" key="1">
    <citation type="submission" date="2018-06" db="EMBL/GenBank/DDBJ databases">
        <authorList>
            <consortium name="Pathogen Informatics"/>
            <person name="Doyle S."/>
        </authorList>
    </citation>
    <scope>NUCLEOTIDE SEQUENCE [LARGE SCALE GENOMIC DNA]</scope>
    <source>
        <strain evidence="2 3">NCTC8849</strain>
    </source>
</reference>
<dbReference type="SUPFAM" id="SSF51735">
    <property type="entry name" value="NAD(P)-binding Rossmann-fold domains"/>
    <property type="match status" value="1"/>
</dbReference>
<organism evidence="2 3">
    <name type="scientific">Klebsiella pneumoniae</name>
    <dbReference type="NCBI Taxonomy" id="573"/>
    <lineage>
        <taxon>Bacteria</taxon>
        <taxon>Pseudomonadati</taxon>
        <taxon>Pseudomonadota</taxon>
        <taxon>Gammaproteobacteria</taxon>
        <taxon>Enterobacterales</taxon>
        <taxon>Enterobacteriaceae</taxon>
        <taxon>Klebsiella/Raoultella group</taxon>
        <taxon>Klebsiella</taxon>
        <taxon>Klebsiella pneumoniae complex</taxon>
    </lineage>
</organism>
<dbReference type="Gene3D" id="3.40.50.720">
    <property type="entry name" value="NAD(P)-binding Rossmann-like Domain"/>
    <property type="match status" value="1"/>
</dbReference>
<dbReference type="SMART" id="SM00829">
    <property type="entry name" value="PKS_ER"/>
    <property type="match status" value="1"/>
</dbReference>
<dbReference type="PANTHER" id="PTHR43677">
    <property type="entry name" value="SHORT-CHAIN DEHYDROGENASE/REDUCTASE"/>
    <property type="match status" value="1"/>
</dbReference>
<feature type="domain" description="Enoyl reductase (ER)" evidence="1">
    <location>
        <begin position="8"/>
        <end position="287"/>
    </location>
</feature>
<evidence type="ECO:0000259" key="1">
    <source>
        <dbReference type="SMART" id="SM00829"/>
    </source>
</evidence>
<dbReference type="PANTHER" id="PTHR43677:SF11">
    <property type="entry name" value="ZINC-CONTAINING ALCOHOL DEHYDROGENASE"/>
    <property type="match status" value="1"/>
</dbReference>
<accession>A0A377WHD7</accession>
<sequence length="338" mass="35516">MKAAVVFDLAEGPVWADFIDPQPAPGQTLIDVRTAAISHVVKARASGRHYSFDGNLPFVPGIDGVGTTPQGQRVYFAFPTAPFGSMAQRAPVALQNCLPLPDALDDIQAAAMANPGMSAWASLVTRAQLQAGETVLINGATGSAGQLAVQIARYLGAKKIIATGRNAQSLAALDADECIQLTADDKTLSGQFSAVSAAQIDVVIDYLWGHSAELLLPALAKYTPAGSPVRYVQVGSLAGADIALNGAVLRSAPLLLMGSGIGSLSVSQLLAATGEMLQAAVPGKLTIATTPRPLQEIAAAWPQDDSQKRTVFHPRIKNRFRTKDGVDILNEKYYLSHH</sequence>
<dbReference type="InterPro" id="IPR036291">
    <property type="entry name" value="NAD(P)-bd_dom_sf"/>
</dbReference>
<evidence type="ECO:0000313" key="3">
    <source>
        <dbReference type="Proteomes" id="UP000254799"/>
    </source>
</evidence>
<dbReference type="EMBL" id="UGLC01000002">
    <property type="protein sequence ID" value="STT54073.1"/>
    <property type="molecule type" value="Genomic_DNA"/>
</dbReference>
<dbReference type="InterPro" id="IPR051397">
    <property type="entry name" value="Zn-ADH-like_protein"/>
</dbReference>
<dbReference type="InterPro" id="IPR020843">
    <property type="entry name" value="ER"/>
</dbReference>
<keyword evidence="2" id="KW-0808">Transferase</keyword>
<dbReference type="Gene3D" id="3.90.180.10">
    <property type="entry name" value="Medium-chain alcohol dehydrogenases, catalytic domain"/>
    <property type="match status" value="1"/>
</dbReference>
<evidence type="ECO:0000313" key="2">
    <source>
        <dbReference type="EMBL" id="STT54073.1"/>
    </source>
</evidence>
<dbReference type="InterPro" id="IPR011032">
    <property type="entry name" value="GroES-like_sf"/>
</dbReference>
<gene>
    <name evidence="2" type="primary">ppsC_2</name>
    <name evidence="2" type="ORF">NCTC8849_02656</name>
</gene>
<dbReference type="SUPFAM" id="SSF50129">
    <property type="entry name" value="GroES-like"/>
    <property type="match status" value="1"/>
</dbReference>
<protein>
    <submittedName>
        <fullName evidence="2">Quinone oxidoreductase</fullName>
        <ecNumber evidence="2">2.3.1.41</ecNumber>
    </submittedName>
</protein>
<proteinExistence type="predicted"/>
<dbReference type="Proteomes" id="UP000254799">
    <property type="component" value="Unassembled WGS sequence"/>
</dbReference>
<dbReference type="GO" id="GO:0016491">
    <property type="term" value="F:oxidoreductase activity"/>
    <property type="evidence" value="ECO:0007669"/>
    <property type="project" value="InterPro"/>
</dbReference>
<dbReference type="AlphaFoldDB" id="A0A377WHD7"/>
<keyword evidence="2" id="KW-0012">Acyltransferase</keyword>